<dbReference type="CDD" id="cd07185">
    <property type="entry name" value="OmpA_C-like"/>
    <property type="match status" value="1"/>
</dbReference>
<sequence length="276" mass="30225">MARKKHVEEHENHERWLVSYADFITLLFAFFVVMYAISQVNEGKYKILADSLVNAFGKEPVSTAPIIVQAGGQGAQQSAAPKITLQKPRSNEALRREKERMTDMARDIMQVLAPLVQEGKVRVTQTSVGVNVEINANVLFAPGDAKVSKESEETLIAIARVLKNDDHAIQIEGHTDNTQISTSVFPSNWELSAVRASTVARLFSNQGIAELRLTAVGHGSNQAVASNDTPEGRLRNRRVDVMILSRLAEQATEVPFADQGDKTVPAVPPIQPKPAP</sequence>
<reference evidence="12" key="1">
    <citation type="journal article" date="2015" name="Genome Announc.">
        <title>Complete Genome Sequence of Herbaspirillum hiltneri N3 (DSM 17495), Isolated from Surface-Sterilized Wheat Roots.</title>
        <authorList>
            <person name="Guizelini D."/>
            <person name="Saizaki P.M."/>
            <person name="Coimbra N.A."/>
            <person name="Weiss V.A."/>
            <person name="Faoro H."/>
            <person name="Sfeir M.Z."/>
            <person name="Baura V.A."/>
            <person name="Monteiro R.A."/>
            <person name="Chubatsu L.S."/>
            <person name="Souza E.M."/>
            <person name="Cruz L.M."/>
            <person name="Pedrosa F.O."/>
            <person name="Raittz R.T."/>
            <person name="Marchaukoski J.N."/>
            <person name="Steffens M.B."/>
        </authorList>
    </citation>
    <scope>NUCLEOTIDE SEQUENCE [LARGE SCALE GENOMIC DNA]</scope>
    <source>
        <strain evidence="12">N3</strain>
    </source>
</reference>
<gene>
    <name evidence="11" type="ORF">F506_10220</name>
</gene>
<feature type="transmembrane region" description="Helical" evidence="9">
    <location>
        <begin position="17"/>
        <end position="37"/>
    </location>
</feature>
<dbReference type="InterPro" id="IPR036737">
    <property type="entry name" value="OmpA-like_sf"/>
</dbReference>
<evidence type="ECO:0000256" key="4">
    <source>
        <dbReference type="ARBA" id="ARBA00022692"/>
    </source>
</evidence>
<evidence type="ECO:0000313" key="11">
    <source>
        <dbReference type="EMBL" id="AKZ62992.1"/>
    </source>
</evidence>
<accession>A0ABN4HWL5</accession>
<dbReference type="InterPro" id="IPR025713">
    <property type="entry name" value="MotB-like_N_dom"/>
</dbReference>
<evidence type="ECO:0000256" key="7">
    <source>
        <dbReference type="PROSITE-ProRule" id="PRU00473"/>
    </source>
</evidence>
<feature type="region of interest" description="Disordered" evidence="8">
    <location>
        <begin position="254"/>
        <end position="276"/>
    </location>
</feature>
<keyword evidence="5 9" id="KW-1133">Transmembrane helix</keyword>
<evidence type="ECO:0000256" key="8">
    <source>
        <dbReference type="SAM" id="MobiDB-lite"/>
    </source>
</evidence>
<organism evidence="11 12">
    <name type="scientific">Herbaspirillum hiltneri N3</name>
    <dbReference type="NCBI Taxonomy" id="1262470"/>
    <lineage>
        <taxon>Bacteria</taxon>
        <taxon>Pseudomonadati</taxon>
        <taxon>Pseudomonadota</taxon>
        <taxon>Betaproteobacteria</taxon>
        <taxon>Burkholderiales</taxon>
        <taxon>Oxalobacteraceae</taxon>
        <taxon>Herbaspirillum</taxon>
    </lineage>
</organism>
<dbReference type="Pfam" id="PF13677">
    <property type="entry name" value="MotB_plug"/>
    <property type="match status" value="1"/>
</dbReference>
<dbReference type="Pfam" id="PF00691">
    <property type="entry name" value="OmpA"/>
    <property type="match status" value="1"/>
</dbReference>
<evidence type="ECO:0000256" key="5">
    <source>
        <dbReference type="ARBA" id="ARBA00022989"/>
    </source>
</evidence>
<dbReference type="RefSeq" id="WP_053197147.1">
    <property type="nucleotide sequence ID" value="NZ_CP011409.1"/>
</dbReference>
<keyword evidence="6 7" id="KW-0472">Membrane</keyword>
<keyword evidence="11" id="KW-0282">Flagellum</keyword>
<evidence type="ECO:0000256" key="3">
    <source>
        <dbReference type="ARBA" id="ARBA00022475"/>
    </source>
</evidence>
<keyword evidence="11" id="KW-0966">Cell projection</keyword>
<feature type="compositionally biased region" description="Pro residues" evidence="8">
    <location>
        <begin position="266"/>
        <end position="276"/>
    </location>
</feature>
<keyword evidence="4 9" id="KW-0812">Transmembrane</keyword>
<comment type="similarity">
    <text evidence="2">Belongs to the MotB family.</text>
</comment>
<keyword evidence="3" id="KW-1003">Cell membrane</keyword>
<proteinExistence type="inferred from homology"/>
<keyword evidence="11" id="KW-0969">Cilium</keyword>
<dbReference type="PANTHER" id="PTHR30329">
    <property type="entry name" value="STATOR ELEMENT OF FLAGELLAR MOTOR COMPLEX"/>
    <property type="match status" value="1"/>
</dbReference>
<keyword evidence="12" id="KW-1185">Reference proteome</keyword>
<evidence type="ECO:0000256" key="9">
    <source>
        <dbReference type="SAM" id="Phobius"/>
    </source>
</evidence>
<comment type="subcellular location">
    <subcellularLocation>
        <location evidence="1">Cell membrane</location>
        <topology evidence="1">Single-pass membrane protein</topology>
    </subcellularLocation>
</comment>
<evidence type="ECO:0000256" key="2">
    <source>
        <dbReference type="ARBA" id="ARBA00008914"/>
    </source>
</evidence>
<name>A0ABN4HWL5_9BURK</name>
<evidence type="ECO:0000256" key="1">
    <source>
        <dbReference type="ARBA" id="ARBA00004162"/>
    </source>
</evidence>
<dbReference type="EMBL" id="CP011409">
    <property type="protein sequence ID" value="AKZ62992.1"/>
    <property type="molecule type" value="Genomic_DNA"/>
</dbReference>
<dbReference type="SUPFAM" id="SSF103088">
    <property type="entry name" value="OmpA-like"/>
    <property type="match status" value="1"/>
</dbReference>
<dbReference type="Proteomes" id="UP000063429">
    <property type="component" value="Chromosome"/>
</dbReference>
<dbReference type="InterPro" id="IPR050330">
    <property type="entry name" value="Bact_OuterMem_StrucFunc"/>
</dbReference>
<dbReference type="Gene3D" id="3.30.1330.60">
    <property type="entry name" value="OmpA-like domain"/>
    <property type="match status" value="1"/>
</dbReference>
<protein>
    <submittedName>
        <fullName evidence="11">Flagellar motor protein MotD</fullName>
    </submittedName>
</protein>
<dbReference type="InterPro" id="IPR006665">
    <property type="entry name" value="OmpA-like"/>
</dbReference>
<evidence type="ECO:0000313" key="12">
    <source>
        <dbReference type="Proteomes" id="UP000063429"/>
    </source>
</evidence>
<evidence type="ECO:0000256" key="6">
    <source>
        <dbReference type="ARBA" id="ARBA00023136"/>
    </source>
</evidence>
<feature type="domain" description="OmpA-like" evidence="10">
    <location>
        <begin position="127"/>
        <end position="247"/>
    </location>
</feature>
<dbReference type="PROSITE" id="PS51123">
    <property type="entry name" value="OMPA_2"/>
    <property type="match status" value="1"/>
</dbReference>
<dbReference type="PANTHER" id="PTHR30329:SF20">
    <property type="entry name" value="EXPORTED PROTEIN"/>
    <property type="match status" value="1"/>
</dbReference>
<dbReference type="NCBIfam" id="NF006541">
    <property type="entry name" value="PRK09038.1"/>
    <property type="match status" value="1"/>
</dbReference>
<evidence type="ECO:0000259" key="10">
    <source>
        <dbReference type="PROSITE" id="PS51123"/>
    </source>
</evidence>